<accession>A0A7I9VP98</accession>
<organism evidence="1 2">
    <name type="scientific">Anaeromyxobacter diazotrophicus</name>
    <dbReference type="NCBI Taxonomy" id="2590199"/>
    <lineage>
        <taxon>Bacteria</taxon>
        <taxon>Pseudomonadati</taxon>
        <taxon>Myxococcota</taxon>
        <taxon>Myxococcia</taxon>
        <taxon>Myxococcales</taxon>
        <taxon>Cystobacterineae</taxon>
        <taxon>Anaeromyxobacteraceae</taxon>
        <taxon>Anaeromyxobacter</taxon>
    </lineage>
</organism>
<dbReference type="EMBL" id="BJTG01000006">
    <property type="protein sequence ID" value="GEJ57949.1"/>
    <property type="molecule type" value="Genomic_DNA"/>
</dbReference>
<protein>
    <submittedName>
        <fullName evidence="1">Uncharacterized protein</fullName>
    </submittedName>
</protein>
<proteinExistence type="predicted"/>
<evidence type="ECO:0000313" key="1">
    <source>
        <dbReference type="EMBL" id="GEJ57949.1"/>
    </source>
</evidence>
<comment type="caution">
    <text evidence="1">The sequence shown here is derived from an EMBL/GenBank/DDBJ whole genome shotgun (WGS) entry which is preliminary data.</text>
</comment>
<sequence>MLLLALTLALAAPQTAPGAAAVDAAPVTNGQTPPVQVVADPPQARAFCESLTPGERLRGGSDVVAQARAEAQQDARREAALLGRYRVTVPGAALKFAPYDREEQELSLSERTFLAGAGGTLHLWLVSRAGLPVAADEAAASRIVQAAAQKKLALVLTFTLPDDEDEAVCANATGSRHYALGVEPFSWEYVADEQVLARGGEGGDRPLVTAAQGARPRVEVSDPYGAGGREARQALEGRLQELQGCYEQALRQNPGLDGTLVAEVEPGRGVRLAADSVGDEGLGACVQGIVSRVRFAGGGRLDLPIHFLLEPPTAAR</sequence>
<dbReference type="AlphaFoldDB" id="A0A7I9VP98"/>
<reference evidence="2" key="1">
    <citation type="journal article" date="2020" name="Appl. Environ. Microbiol.">
        <title>Diazotrophic Anaeromyxobacter Isolates from Soils.</title>
        <authorList>
            <person name="Masuda Y."/>
            <person name="Yamanaka H."/>
            <person name="Xu Z.X."/>
            <person name="Shiratori Y."/>
            <person name="Aono T."/>
            <person name="Amachi S."/>
            <person name="Senoo K."/>
            <person name="Itoh H."/>
        </authorList>
    </citation>
    <scope>NUCLEOTIDE SEQUENCE [LARGE SCALE GENOMIC DNA]</scope>
    <source>
        <strain evidence="2">R267</strain>
    </source>
</reference>
<dbReference type="Proteomes" id="UP000503640">
    <property type="component" value="Unassembled WGS sequence"/>
</dbReference>
<gene>
    <name evidence="1" type="ORF">AMYX_26900</name>
</gene>
<keyword evidence="2" id="KW-1185">Reference proteome</keyword>
<name>A0A7I9VP98_9BACT</name>
<evidence type="ECO:0000313" key="2">
    <source>
        <dbReference type="Proteomes" id="UP000503640"/>
    </source>
</evidence>
<dbReference type="RefSeq" id="WP_176066024.1">
    <property type="nucleotide sequence ID" value="NZ_BJTG01000006.1"/>
</dbReference>